<keyword evidence="2" id="KW-1185">Reference proteome</keyword>
<gene>
    <name evidence="1" type="ORF">OBRU01_26011</name>
</gene>
<name>A0A0L7K3X1_OPEBR</name>
<dbReference type="InterPro" id="IPR004119">
    <property type="entry name" value="EcKL"/>
</dbReference>
<sequence>DGILEIIVVDHQTIQIGCPVTDLMYLIFTGTDKPFRDQYFDKLIDHYYTQLSEAMKRLDIDPETTYSRADFDFEMKEKLPLGLSIAAFSLPIVTVETEDAPDLNDNMDLSSFAVRKTGALFPDRINGVVDDYVKWGILKD</sequence>
<reference evidence="1 2" key="1">
    <citation type="journal article" date="2015" name="Genome Biol. Evol.">
        <title>The genome of winter moth (Operophtera brumata) provides a genomic perspective on sexual dimorphism and phenology.</title>
        <authorList>
            <person name="Derks M.F."/>
            <person name="Smit S."/>
            <person name="Salis L."/>
            <person name="Schijlen E."/>
            <person name="Bossers A."/>
            <person name="Mateman C."/>
            <person name="Pijl A.S."/>
            <person name="de Ridder D."/>
            <person name="Groenen M.A."/>
            <person name="Visser M.E."/>
            <person name="Megens H.J."/>
        </authorList>
    </citation>
    <scope>NUCLEOTIDE SEQUENCE [LARGE SCALE GENOMIC DNA]</scope>
    <source>
        <strain evidence="1">WM2013NL</strain>
        <tissue evidence="1">Head and thorax</tissue>
    </source>
</reference>
<evidence type="ECO:0000313" key="2">
    <source>
        <dbReference type="Proteomes" id="UP000037510"/>
    </source>
</evidence>
<proteinExistence type="predicted"/>
<evidence type="ECO:0000313" key="1">
    <source>
        <dbReference type="EMBL" id="KOB52369.1"/>
    </source>
</evidence>
<dbReference type="EMBL" id="JTDY01011879">
    <property type="protein sequence ID" value="KOB52369.1"/>
    <property type="molecule type" value="Genomic_DNA"/>
</dbReference>
<dbReference type="Pfam" id="PF02958">
    <property type="entry name" value="EcKL"/>
    <property type="match status" value="1"/>
</dbReference>
<comment type="caution">
    <text evidence="1">The sequence shown here is derived from an EMBL/GenBank/DDBJ whole genome shotgun (WGS) entry which is preliminary data.</text>
</comment>
<feature type="non-terminal residue" evidence="1">
    <location>
        <position position="1"/>
    </location>
</feature>
<dbReference type="PANTHER" id="PTHR11012">
    <property type="entry name" value="PROTEIN KINASE-LIKE DOMAIN-CONTAINING"/>
    <property type="match status" value="1"/>
</dbReference>
<organism evidence="1 2">
    <name type="scientific">Operophtera brumata</name>
    <name type="common">Winter moth</name>
    <name type="synonym">Phalaena brumata</name>
    <dbReference type="NCBI Taxonomy" id="104452"/>
    <lineage>
        <taxon>Eukaryota</taxon>
        <taxon>Metazoa</taxon>
        <taxon>Ecdysozoa</taxon>
        <taxon>Arthropoda</taxon>
        <taxon>Hexapoda</taxon>
        <taxon>Insecta</taxon>
        <taxon>Pterygota</taxon>
        <taxon>Neoptera</taxon>
        <taxon>Endopterygota</taxon>
        <taxon>Lepidoptera</taxon>
        <taxon>Glossata</taxon>
        <taxon>Ditrysia</taxon>
        <taxon>Geometroidea</taxon>
        <taxon>Geometridae</taxon>
        <taxon>Larentiinae</taxon>
        <taxon>Operophtera</taxon>
    </lineage>
</organism>
<protein>
    <submittedName>
        <fullName evidence="1">Ecdysteroid 22-phosphate</fullName>
    </submittedName>
</protein>
<accession>A0A0L7K3X1</accession>
<dbReference type="AlphaFoldDB" id="A0A0L7K3X1"/>
<dbReference type="PANTHER" id="PTHR11012:SF30">
    <property type="entry name" value="PROTEIN KINASE-LIKE DOMAIN-CONTAINING"/>
    <property type="match status" value="1"/>
</dbReference>
<dbReference type="Proteomes" id="UP000037510">
    <property type="component" value="Unassembled WGS sequence"/>
</dbReference>